<dbReference type="InterPro" id="IPR039261">
    <property type="entry name" value="FNR_nucleotide-bd"/>
</dbReference>
<dbReference type="GO" id="GO:0050660">
    <property type="term" value="F:flavin adenine dinucleotide binding"/>
    <property type="evidence" value="ECO:0007669"/>
    <property type="project" value="TreeGrafter"/>
</dbReference>
<evidence type="ECO:0000256" key="4">
    <source>
        <dbReference type="ARBA" id="ARBA00023002"/>
    </source>
</evidence>
<dbReference type="PANTHER" id="PTHR19384:SF109">
    <property type="entry name" value="SULFITE REDUCTASE [NADPH] FLAVOPROTEIN COMPONENT"/>
    <property type="match status" value="1"/>
</dbReference>
<dbReference type="SUPFAM" id="SSF52343">
    <property type="entry name" value="Ferredoxin reductase-like, C-terminal NADP-linked domain"/>
    <property type="match status" value="1"/>
</dbReference>
<dbReference type="InterPro" id="IPR017927">
    <property type="entry name" value="FAD-bd_FR_type"/>
</dbReference>
<keyword evidence="9" id="KW-1185">Reference proteome</keyword>
<dbReference type="PROSITE" id="PS51384">
    <property type="entry name" value="FAD_FR"/>
    <property type="match status" value="1"/>
</dbReference>
<dbReference type="SUPFAM" id="SSF56059">
    <property type="entry name" value="Glutathione synthetase ATP-binding domain-like"/>
    <property type="match status" value="1"/>
</dbReference>
<dbReference type="InterPro" id="IPR001709">
    <property type="entry name" value="Flavoprot_Pyr_Nucl_cyt_Rdtase"/>
</dbReference>
<dbReference type="Pfam" id="PF00175">
    <property type="entry name" value="NAD_binding_1"/>
    <property type="match status" value="1"/>
</dbReference>
<evidence type="ECO:0000313" key="8">
    <source>
        <dbReference type="EMBL" id="CEM34473.1"/>
    </source>
</evidence>
<dbReference type="InParanoid" id="A0A0G4GUM0"/>
<dbReference type="Gene3D" id="2.40.30.10">
    <property type="entry name" value="Translation factors"/>
    <property type="match status" value="1"/>
</dbReference>
<dbReference type="PANTHER" id="PTHR19384">
    <property type="entry name" value="NITRIC OXIDE SYNTHASE-RELATED"/>
    <property type="match status" value="1"/>
</dbReference>
<dbReference type="AlphaFoldDB" id="A0A0G4GUM0"/>
<protein>
    <recommendedName>
        <fullName evidence="10">FAD-binding FR-type domain-containing protein</fullName>
    </recommendedName>
</protein>
<dbReference type="InterPro" id="IPR003097">
    <property type="entry name" value="CysJ-like_FAD-binding"/>
</dbReference>
<dbReference type="Proteomes" id="UP000041254">
    <property type="component" value="Unassembled WGS sequence"/>
</dbReference>
<dbReference type="VEuPathDB" id="CryptoDB:Vbra_10401"/>
<dbReference type="CDD" id="cd06207">
    <property type="entry name" value="CyPoR_like"/>
    <property type="match status" value="1"/>
</dbReference>
<dbReference type="InterPro" id="IPR017938">
    <property type="entry name" value="Riboflavin_synthase-like_b-brl"/>
</dbReference>
<comment type="cofactor">
    <cofactor evidence="1">
        <name>FAD</name>
        <dbReference type="ChEBI" id="CHEBI:57692"/>
    </cofactor>
</comment>
<dbReference type="SUPFAM" id="SSF63380">
    <property type="entry name" value="Riboflavin synthase domain-like"/>
    <property type="match status" value="1"/>
</dbReference>
<feature type="domain" description="ATP-grasp" evidence="6">
    <location>
        <begin position="124"/>
        <end position="344"/>
    </location>
</feature>
<dbReference type="EMBL" id="CDMY01000821">
    <property type="protein sequence ID" value="CEM34473.1"/>
    <property type="molecule type" value="Genomic_DNA"/>
</dbReference>
<dbReference type="STRING" id="1169540.A0A0G4GUM0"/>
<evidence type="ECO:0000256" key="3">
    <source>
        <dbReference type="ARBA" id="ARBA00022827"/>
    </source>
</evidence>
<dbReference type="GO" id="GO:0004783">
    <property type="term" value="F:sulfite reductase (NADPH) activity"/>
    <property type="evidence" value="ECO:0007669"/>
    <property type="project" value="TreeGrafter"/>
</dbReference>
<dbReference type="Gene3D" id="3.30.470.20">
    <property type="entry name" value="ATP-grasp fold, B domain"/>
    <property type="match status" value="1"/>
</dbReference>
<feature type="domain" description="FAD-binding FR-type" evidence="7">
    <location>
        <begin position="428"/>
        <end position="661"/>
    </location>
</feature>
<dbReference type="PRINTS" id="PR00371">
    <property type="entry name" value="FPNCR"/>
</dbReference>
<dbReference type="Gene3D" id="1.20.990.10">
    <property type="entry name" value="NADPH-cytochrome p450 Reductase, Chain A, domain 3"/>
    <property type="match status" value="1"/>
</dbReference>
<sequence>MRKTSAVPATMSFSPEGQFQPAIYVLHENADWMEPLREALYKTEEPVYEWDFSPEKSDLGPIDLTKEPPLGVFYNRMSASSQYRGHRYSCEYTSAILGWLTAHGRPVLNGPQALALEVSKMAQWAAFQSVGIPTPYTIAAFGENQILEVAKKLERQGPFILKPNRSGSGIGVRLFSSAKEVSEYLQSGEFEMSVDGIMLLQQFIEAQHYYRLEFVGKQFLYALKVQTGQHPTRKNSFDFCPAAKIHPESNVQDPDEVEAESEFSSQFVVCPEFDHPIIPKILDLMRQRDIDVCAVEFIEAQDGTPLAFDLNTNTNYNKGAEERAKLRDAATGAGAIASSLRCELFTLRKRLPSKALAHLKKQPAIKDRRLAHKVEKLHRREAMMPSPFPAMRFAFNLLDKFQTESSAAKFMAFADYYQPQFLVRPDMPDVELITVTKNQRLTPDDYDRNVFHMEFDTSKTKHVRHYKMGDALAVYPLNRRELVSEFIDFYDLDPKQVISLDGVFELGEGVTALTTVERLLTQILDVFGRPTRRFYQLLYPFATDVEEKVALAEYTLDRKKDDFQKRVERGVTYFSILKEFPSARPPLRELAKMIPPIKSRLYSIASSSLMHPDSVHLLVVEETWDTADNEHRAGLCSNYLSELKVGDQVAASLTDSLMHLPKNQEEPIIMAGLGTGMAPFRAFIEEKAYWHRKGVKVGPVVLYFGSRYRSKEFLYGEELEAYEKEGLVTSLRLAFSRDQKHKVYIQHLMAQDGEMLNDYLCNRNGHFYLCGPTWPAEDVRQAIEGAFVQYGGMGSEGAGDKLKELKDQGHYILEVY</sequence>
<dbReference type="OrthoDB" id="1856718at2759"/>
<dbReference type="Gene3D" id="3.40.50.80">
    <property type="entry name" value="Nucleotide-binding domain of ferredoxin-NADP reductase (FNR) module"/>
    <property type="match status" value="1"/>
</dbReference>
<keyword evidence="5" id="KW-0067">ATP-binding</keyword>
<evidence type="ECO:0000313" key="9">
    <source>
        <dbReference type="Proteomes" id="UP000041254"/>
    </source>
</evidence>
<dbReference type="GO" id="GO:0010181">
    <property type="term" value="F:FMN binding"/>
    <property type="evidence" value="ECO:0007669"/>
    <property type="project" value="TreeGrafter"/>
</dbReference>
<gene>
    <name evidence="8" type="ORF">Vbra_10401</name>
</gene>
<keyword evidence="3" id="KW-0274">FAD</keyword>
<keyword evidence="5" id="KW-0547">Nucleotide-binding</keyword>
<name>A0A0G4GUM0_VITBC</name>
<dbReference type="InterPro" id="IPR023173">
    <property type="entry name" value="NADPH_Cyt_P450_Rdtase_alpha"/>
</dbReference>
<proteinExistence type="predicted"/>
<keyword evidence="2" id="KW-0285">Flavoprotein</keyword>
<reference evidence="8 9" key="1">
    <citation type="submission" date="2014-11" db="EMBL/GenBank/DDBJ databases">
        <authorList>
            <person name="Zhu J."/>
            <person name="Qi W."/>
            <person name="Song R."/>
        </authorList>
    </citation>
    <scope>NUCLEOTIDE SEQUENCE [LARGE SCALE GENOMIC DNA]</scope>
</reference>
<evidence type="ECO:0000256" key="2">
    <source>
        <dbReference type="ARBA" id="ARBA00022630"/>
    </source>
</evidence>
<dbReference type="InterPro" id="IPR011761">
    <property type="entry name" value="ATP-grasp"/>
</dbReference>
<dbReference type="GO" id="GO:0005524">
    <property type="term" value="F:ATP binding"/>
    <property type="evidence" value="ECO:0007669"/>
    <property type="project" value="UniProtKB-UniRule"/>
</dbReference>
<evidence type="ECO:0000259" key="7">
    <source>
        <dbReference type="PROSITE" id="PS51384"/>
    </source>
</evidence>
<keyword evidence="4" id="KW-0560">Oxidoreductase</keyword>
<dbReference type="Pfam" id="PF00667">
    <property type="entry name" value="FAD_binding_1"/>
    <property type="match status" value="1"/>
</dbReference>
<dbReference type="PROSITE" id="PS50975">
    <property type="entry name" value="ATP_GRASP"/>
    <property type="match status" value="1"/>
</dbReference>
<dbReference type="InterPro" id="IPR001433">
    <property type="entry name" value="OxRdtase_FAD/NAD-bd"/>
</dbReference>
<dbReference type="GO" id="GO:0005829">
    <property type="term" value="C:cytosol"/>
    <property type="evidence" value="ECO:0007669"/>
    <property type="project" value="TreeGrafter"/>
</dbReference>
<evidence type="ECO:0008006" key="10">
    <source>
        <dbReference type="Google" id="ProtNLM"/>
    </source>
</evidence>
<accession>A0A0G4GUM0</accession>
<evidence type="ECO:0000256" key="1">
    <source>
        <dbReference type="ARBA" id="ARBA00001974"/>
    </source>
</evidence>
<organism evidence="8 9">
    <name type="scientific">Vitrella brassicaformis (strain CCMP3155)</name>
    <dbReference type="NCBI Taxonomy" id="1169540"/>
    <lineage>
        <taxon>Eukaryota</taxon>
        <taxon>Sar</taxon>
        <taxon>Alveolata</taxon>
        <taxon>Colpodellida</taxon>
        <taxon>Vitrellaceae</taxon>
        <taxon>Vitrella</taxon>
    </lineage>
</organism>
<evidence type="ECO:0000259" key="6">
    <source>
        <dbReference type="PROSITE" id="PS50975"/>
    </source>
</evidence>
<evidence type="ECO:0000256" key="5">
    <source>
        <dbReference type="PROSITE-ProRule" id="PRU00409"/>
    </source>
</evidence>
<dbReference type="GO" id="GO:0046872">
    <property type="term" value="F:metal ion binding"/>
    <property type="evidence" value="ECO:0007669"/>
    <property type="project" value="InterPro"/>
</dbReference>